<evidence type="ECO:0000313" key="3">
    <source>
        <dbReference type="EMBL" id="QEG36288.1"/>
    </source>
</evidence>
<dbReference type="Pfam" id="PF07963">
    <property type="entry name" value="N_methyl"/>
    <property type="match status" value="1"/>
</dbReference>
<gene>
    <name evidence="3" type="ORF">Pr1d_36000</name>
</gene>
<organism evidence="3 4">
    <name type="scientific">Bythopirellula goksoeyrii</name>
    <dbReference type="NCBI Taxonomy" id="1400387"/>
    <lineage>
        <taxon>Bacteria</taxon>
        <taxon>Pseudomonadati</taxon>
        <taxon>Planctomycetota</taxon>
        <taxon>Planctomycetia</taxon>
        <taxon>Pirellulales</taxon>
        <taxon>Lacipirellulaceae</taxon>
        <taxon>Bythopirellula</taxon>
    </lineage>
</organism>
<proteinExistence type="predicted"/>
<keyword evidence="1" id="KW-1133">Transmembrane helix</keyword>
<reference evidence="3 4" key="1">
    <citation type="submission" date="2019-08" db="EMBL/GenBank/DDBJ databases">
        <title>Deep-cultivation of Planctomycetes and their phenomic and genomic characterization uncovers novel biology.</title>
        <authorList>
            <person name="Wiegand S."/>
            <person name="Jogler M."/>
            <person name="Boedeker C."/>
            <person name="Pinto D."/>
            <person name="Vollmers J."/>
            <person name="Rivas-Marin E."/>
            <person name="Kohn T."/>
            <person name="Peeters S.H."/>
            <person name="Heuer A."/>
            <person name="Rast P."/>
            <person name="Oberbeckmann S."/>
            <person name="Bunk B."/>
            <person name="Jeske O."/>
            <person name="Meyerdierks A."/>
            <person name="Storesund J.E."/>
            <person name="Kallscheuer N."/>
            <person name="Luecker S."/>
            <person name="Lage O.M."/>
            <person name="Pohl T."/>
            <person name="Merkel B.J."/>
            <person name="Hornburger P."/>
            <person name="Mueller R.-W."/>
            <person name="Bruemmer F."/>
            <person name="Labrenz M."/>
            <person name="Spormann A.M."/>
            <person name="Op den Camp H."/>
            <person name="Overmann J."/>
            <person name="Amann R."/>
            <person name="Jetten M.S.M."/>
            <person name="Mascher T."/>
            <person name="Medema M.H."/>
            <person name="Devos D.P."/>
            <person name="Kaster A.-K."/>
            <person name="Ovreas L."/>
            <person name="Rohde M."/>
            <person name="Galperin M.Y."/>
            <person name="Jogler C."/>
        </authorList>
    </citation>
    <scope>NUCLEOTIDE SEQUENCE [LARGE SCALE GENOMIC DNA]</scope>
    <source>
        <strain evidence="3 4">Pr1d</strain>
    </source>
</reference>
<dbReference type="PANTHER" id="PTHR30093:SF2">
    <property type="entry name" value="TYPE II SECRETION SYSTEM PROTEIN H"/>
    <property type="match status" value="1"/>
</dbReference>
<dbReference type="KEGG" id="bgok:Pr1d_36000"/>
<feature type="transmembrane region" description="Helical" evidence="1">
    <location>
        <begin position="20"/>
        <end position="46"/>
    </location>
</feature>
<evidence type="ECO:0000259" key="2">
    <source>
        <dbReference type="Pfam" id="PF07596"/>
    </source>
</evidence>
<dbReference type="AlphaFoldDB" id="A0A5B9QBH5"/>
<keyword evidence="1" id="KW-0472">Membrane</keyword>
<dbReference type="InterPro" id="IPR027558">
    <property type="entry name" value="Pre_pil_HX9DG_C"/>
</dbReference>
<dbReference type="Pfam" id="PF07596">
    <property type="entry name" value="SBP_bac_10"/>
    <property type="match status" value="1"/>
</dbReference>
<feature type="domain" description="DUF1559" evidence="2">
    <location>
        <begin position="50"/>
        <end position="359"/>
    </location>
</feature>
<dbReference type="InterPro" id="IPR011453">
    <property type="entry name" value="DUF1559"/>
</dbReference>
<accession>A0A5B9QBH5</accession>
<dbReference type="EMBL" id="CP042913">
    <property type="protein sequence ID" value="QEG36288.1"/>
    <property type="molecule type" value="Genomic_DNA"/>
</dbReference>
<keyword evidence="1" id="KW-0812">Transmembrane</keyword>
<evidence type="ECO:0000256" key="1">
    <source>
        <dbReference type="SAM" id="Phobius"/>
    </source>
</evidence>
<dbReference type="SUPFAM" id="SSF54523">
    <property type="entry name" value="Pili subunits"/>
    <property type="match status" value="1"/>
</dbReference>
<dbReference type="NCBIfam" id="TIGR04294">
    <property type="entry name" value="pre_pil_HX9DG"/>
    <property type="match status" value="1"/>
</dbReference>
<dbReference type="PANTHER" id="PTHR30093">
    <property type="entry name" value="GENERAL SECRETION PATHWAY PROTEIN G"/>
    <property type="match status" value="1"/>
</dbReference>
<dbReference type="NCBIfam" id="TIGR02532">
    <property type="entry name" value="IV_pilin_GFxxxE"/>
    <property type="match status" value="1"/>
</dbReference>
<dbReference type="Proteomes" id="UP000323917">
    <property type="component" value="Chromosome"/>
</dbReference>
<dbReference type="InterPro" id="IPR012902">
    <property type="entry name" value="N_methyl_site"/>
</dbReference>
<dbReference type="OrthoDB" id="280382at2"/>
<name>A0A5B9QBH5_9BACT</name>
<sequence>MVHSKAWNITLRSISKRKSYVTRIGFTLVELLVVIAIIGVLVALLLPAVQAAREAARRSQCTNNMKQLGLALQNYHSALGEFPEMSSAMDPIWKHGPTWTALIFPYFEAGNAYVNLDFKDDTFWLESGGALSHNIRALSNFVPGILHCPSSALPRSYPQETAEGSVEFAETCYVGISGAAYVRVDENDPSLNVYHPKTDPSPQENHGPVSAGGMLGIQHNVKISECTDGTSNTIMVGEESDYTQALTEAVVSYQVVEGPGQIDLRSSNRHSAFTGNSHHFEPNGPKSMRFKGFNGCASKNCARCYNMTTVLYPINSKVWDPQTMGYLGCNKPIRSAHPGGAMALFADGHVSLLQDATDLQTFSNLANRDDGNILSGL</sequence>
<protein>
    <recommendedName>
        <fullName evidence="2">DUF1559 domain-containing protein</fullName>
    </recommendedName>
</protein>
<keyword evidence="4" id="KW-1185">Reference proteome</keyword>
<dbReference type="RefSeq" id="WP_148074654.1">
    <property type="nucleotide sequence ID" value="NZ_CP042913.1"/>
</dbReference>
<dbReference type="InterPro" id="IPR045584">
    <property type="entry name" value="Pilin-like"/>
</dbReference>
<dbReference type="Gene3D" id="3.30.700.10">
    <property type="entry name" value="Glycoprotein, Type 4 Pilin"/>
    <property type="match status" value="1"/>
</dbReference>
<evidence type="ECO:0000313" key="4">
    <source>
        <dbReference type="Proteomes" id="UP000323917"/>
    </source>
</evidence>